<evidence type="ECO:0000313" key="1">
    <source>
        <dbReference type="EMBL" id="QJD54705.1"/>
    </source>
</evidence>
<sequence>MEALTRGQTVWIHSYTVGHGNNIKLKQSVHTDKEKALEAWRLLGGWFNEAVVVGVGQQ</sequence>
<proteinExistence type="predicted"/>
<evidence type="ECO:0000313" key="2">
    <source>
        <dbReference type="Proteomes" id="UP000503591"/>
    </source>
</evidence>
<keyword evidence="2" id="KW-1185">Reference proteome</keyword>
<gene>
    <name evidence="1" type="ORF">PssvBMR4_gp07</name>
</gene>
<protein>
    <submittedName>
        <fullName evidence="1">Uncharacterized protein</fullName>
    </submittedName>
</protein>
<dbReference type="EMBL" id="MT104467">
    <property type="protein sequence ID" value="QJD54705.1"/>
    <property type="molecule type" value="Genomic_DNA"/>
</dbReference>
<organism evidence="1 2">
    <name type="scientific">Pseudomonas phage MR4</name>
    <dbReference type="NCBI Taxonomy" id="2711171"/>
    <lineage>
        <taxon>Viruses</taxon>
        <taxon>Duplodnaviria</taxon>
        <taxon>Heunggongvirae</taxon>
        <taxon>Uroviricota</taxon>
        <taxon>Caudoviricetes</taxon>
        <taxon>Autographivirales</taxon>
        <taxon>Gajwadongvirus</taxon>
        <taxon>Gajwadongvirus MR4</taxon>
    </lineage>
</organism>
<name>A0A6M3TCK8_9CAUD</name>
<reference evidence="1 2" key="1">
    <citation type="journal article" date="2020" name="Microb. Biotechnol.">
        <title>Phage biocontrol to combat Pseudomonas syringae pathogens causing disease in cherry.</title>
        <authorList>
            <person name="Rabiey M."/>
            <person name="Roy S.R."/>
            <person name="Holtappels D."/>
            <person name="Franceschetti L."/>
            <person name="Quilty B.J."/>
            <person name="Creeth R."/>
            <person name="Sundin G.W."/>
            <person name="Wagemans J."/>
            <person name="Lavigne R."/>
            <person name="Jackson R.W."/>
        </authorList>
    </citation>
    <scope>NUCLEOTIDE SEQUENCE [LARGE SCALE GENOMIC DNA]</scope>
</reference>
<dbReference type="Proteomes" id="UP000503591">
    <property type="component" value="Genome"/>
</dbReference>
<accession>A0A6M3TCK8</accession>